<comment type="caution">
    <text evidence="1">The sequence shown here is derived from an EMBL/GenBank/DDBJ whole genome shotgun (WGS) entry which is preliminary data.</text>
</comment>
<gene>
    <name evidence="1" type="ORF">V474_22840</name>
</gene>
<proteinExistence type="predicted"/>
<dbReference type="PATRIC" id="fig|1114963.3.peg.3407"/>
<protein>
    <submittedName>
        <fullName evidence="1">Uncharacterized protein</fullName>
    </submittedName>
</protein>
<organism evidence="1 2">
    <name type="scientific">Novosphingobium barchaimii LL02</name>
    <dbReference type="NCBI Taxonomy" id="1114963"/>
    <lineage>
        <taxon>Bacteria</taxon>
        <taxon>Pseudomonadati</taxon>
        <taxon>Pseudomonadota</taxon>
        <taxon>Alphaproteobacteria</taxon>
        <taxon>Sphingomonadales</taxon>
        <taxon>Sphingomonadaceae</taxon>
        <taxon>Novosphingobium</taxon>
    </lineage>
</organism>
<sequence length="148" mass="16157">MLVDPGDFTPAALAAIAPTCVEGCAPGSVELVGGQVVYPHRADLFDRWYWRCGCGAYCGVHPTLKPLGRPAGPETRRAREAAHAAFDPMWRKRAEISGVKAHVARGRGYKWLAEQLGFDRKDCHIAEMDAATARRVVHACQRVKIASC</sequence>
<evidence type="ECO:0000313" key="1">
    <source>
        <dbReference type="EMBL" id="KMS53532.1"/>
    </source>
</evidence>
<dbReference type="AlphaFoldDB" id="A0A0J7XPE9"/>
<dbReference type="Pfam" id="PF11672">
    <property type="entry name" value="DUF3268"/>
    <property type="match status" value="1"/>
</dbReference>
<dbReference type="EMBL" id="JACU01000007">
    <property type="protein sequence ID" value="KMS53532.1"/>
    <property type="molecule type" value="Genomic_DNA"/>
</dbReference>
<dbReference type="InterPro" id="IPR021686">
    <property type="entry name" value="DUF3268"/>
</dbReference>
<accession>A0A0J7XPE9</accession>
<reference evidence="1 2" key="1">
    <citation type="journal article" date="2015" name="G3 (Bethesda)">
        <title>Insights into Ongoing Evolution of the Hexachlorocyclohexane Catabolic Pathway from Comparative Genomics of Ten Sphingomonadaceae Strains.</title>
        <authorList>
            <person name="Pearce S.L."/>
            <person name="Oakeshott J.G."/>
            <person name="Pandey G."/>
        </authorList>
    </citation>
    <scope>NUCLEOTIDE SEQUENCE [LARGE SCALE GENOMIC DNA]</scope>
    <source>
        <strain evidence="1 2">LL02</strain>
    </source>
</reference>
<evidence type="ECO:0000313" key="2">
    <source>
        <dbReference type="Proteomes" id="UP000052268"/>
    </source>
</evidence>
<name>A0A0J7XPE9_9SPHN</name>
<dbReference type="Proteomes" id="UP000052268">
    <property type="component" value="Unassembled WGS sequence"/>
</dbReference>
<keyword evidence="2" id="KW-1185">Reference proteome</keyword>
<dbReference type="OrthoDB" id="1028010at2"/>
<dbReference type="RefSeq" id="WP_082699821.1">
    <property type="nucleotide sequence ID" value="NZ_KQ130455.1"/>
</dbReference>